<sequence>MWGVDILGPFPASVGQAKFLLVTMDYFTKWIEAESVTTISSDRVKKFYWKNLICRFGLPKYVVSDNGTQFTSEAVITFCQEKGIRNTFISVEHPQANGQAESANK</sequence>
<evidence type="ECO:0000259" key="1">
    <source>
        <dbReference type="PROSITE" id="PS50994"/>
    </source>
</evidence>
<protein>
    <submittedName>
        <fullName evidence="2">Gypsy retrotransposon integrase-like protein</fullName>
    </submittedName>
</protein>
<dbReference type="Gene3D" id="3.30.420.10">
    <property type="entry name" value="Ribonuclease H-like superfamily/Ribonuclease H"/>
    <property type="match status" value="1"/>
</dbReference>
<dbReference type="GO" id="GO:0003676">
    <property type="term" value="F:nucleic acid binding"/>
    <property type="evidence" value="ECO:0007669"/>
    <property type="project" value="InterPro"/>
</dbReference>
<dbReference type="PANTHER" id="PTHR37984">
    <property type="entry name" value="PROTEIN CBG26694"/>
    <property type="match status" value="1"/>
</dbReference>
<dbReference type="AlphaFoldDB" id="A0A392RXW3"/>
<dbReference type="SUPFAM" id="SSF53098">
    <property type="entry name" value="Ribonuclease H-like"/>
    <property type="match status" value="1"/>
</dbReference>
<dbReference type="EMBL" id="LXQA010292614">
    <property type="protein sequence ID" value="MCI41463.1"/>
    <property type="molecule type" value="Genomic_DNA"/>
</dbReference>
<dbReference type="InterPro" id="IPR050951">
    <property type="entry name" value="Retrovirus_Pol_polyprotein"/>
</dbReference>
<keyword evidence="3" id="KW-1185">Reference proteome</keyword>
<name>A0A392RXW3_9FABA</name>
<reference evidence="2 3" key="1">
    <citation type="journal article" date="2018" name="Front. Plant Sci.">
        <title>Red Clover (Trifolium pratense) and Zigzag Clover (T. medium) - A Picture of Genomic Similarities and Differences.</title>
        <authorList>
            <person name="Dluhosova J."/>
            <person name="Istvanek J."/>
            <person name="Nedelnik J."/>
            <person name="Repkova J."/>
        </authorList>
    </citation>
    <scope>NUCLEOTIDE SEQUENCE [LARGE SCALE GENOMIC DNA]</scope>
    <source>
        <strain evidence="3">cv. 10/8</strain>
        <tissue evidence="2">Leaf</tissue>
    </source>
</reference>
<feature type="domain" description="Integrase catalytic" evidence="1">
    <location>
        <begin position="1"/>
        <end position="105"/>
    </location>
</feature>
<comment type="caution">
    <text evidence="2">The sequence shown here is derived from an EMBL/GenBank/DDBJ whole genome shotgun (WGS) entry which is preliminary data.</text>
</comment>
<dbReference type="InterPro" id="IPR036397">
    <property type="entry name" value="RNaseH_sf"/>
</dbReference>
<evidence type="ECO:0000313" key="3">
    <source>
        <dbReference type="Proteomes" id="UP000265520"/>
    </source>
</evidence>
<dbReference type="Pfam" id="PF00665">
    <property type="entry name" value="rve"/>
    <property type="match status" value="1"/>
</dbReference>
<dbReference type="Proteomes" id="UP000265520">
    <property type="component" value="Unassembled WGS sequence"/>
</dbReference>
<feature type="non-terminal residue" evidence="2">
    <location>
        <position position="105"/>
    </location>
</feature>
<dbReference type="PROSITE" id="PS50994">
    <property type="entry name" value="INTEGRASE"/>
    <property type="match status" value="1"/>
</dbReference>
<dbReference type="GO" id="GO:0015074">
    <property type="term" value="P:DNA integration"/>
    <property type="evidence" value="ECO:0007669"/>
    <property type="project" value="InterPro"/>
</dbReference>
<proteinExistence type="predicted"/>
<evidence type="ECO:0000313" key="2">
    <source>
        <dbReference type="EMBL" id="MCI41463.1"/>
    </source>
</evidence>
<organism evidence="2 3">
    <name type="scientific">Trifolium medium</name>
    <dbReference type="NCBI Taxonomy" id="97028"/>
    <lineage>
        <taxon>Eukaryota</taxon>
        <taxon>Viridiplantae</taxon>
        <taxon>Streptophyta</taxon>
        <taxon>Embryophyta</taxon>
        <taxon>Tracheophyta</taxon>
        <taxon>Spermatophyta</taxon>
        <taxon>Magnoliopsida</taxon>
        <taxon>eudicotyledons</taxon>
        <taxon>Gunneridae</taxon>
        <taxon>Pentapetalae</taxon>
        <taxon>rosids</taxon>
        <taxon>fabids</taxon>
        <taxon>Fabales</taxon>
        <taxon>Fabaceae</taxon>
        <taxon>Papilionoideae</taxon>
        <taxon>50 kb inversion clade</taxon>
        <taxon>NPAAA clade</taxon>
        <taxon>Hologalegina</taxon>
        <taxon>IRL clade</taxon>
        <taxon>Trifolieae</taxon>
        <taxon>Trifolium</taxon>
    </lineage>
</organism>
<dbReference type="PANTHER" id="PTHR37984:SF5">
    <property type="entry name" value="PROTEIN NYNRIN-LIKE"/>
    <property type="match status" value="1"/>
</dbReference>
<dbReference type="InterPro" id="IPR001584">
    <property type="entry name" value="Integrase_cat-core"/>
</dbReference>
<dbReference type="InterPro" id="IPR012337">
    <property type="entry name" value="RNaseH-like_sf"/>
</dbReference>
<accession>A0A392RXW3</accession>